<gene>
    <name evidence="12 14" type="primary">murA</name>
    <name evidence="14" type="ORF">ENS15_01980</name>
</gene>
<reference evidence="14" key="1">
    <citation type="journal article" date="2020" name="mSystems">
        <title>Genome- and Community-Level Interaction Insights into Carbon Utilization and Element Cycling Functions of Hydrothermarchaeota in Hydrothermal Sediment.</title>
        <authorList>
            <person name="Zhou Z."/>
            <person name="Liu Y."/>
            <person name="Xu W."/>
            <person name="Pan J."/>
            <person name="Luo Z.H."/>
            <person name="Li M."/>
        </authorList>
    </citation>
    <scope>NUCLEOTIDE SEQUENCE [LARGE SCALE GENOMIC DNA]</scope>
    <source>
        <strain evidence="14">SpSt-464</strain>
    </source>
</reference>
<comment type="caution">
    <text evidence="14">The sequence shown here is derived from an EMBL/GenBank/DDBJ whole genome shotgun (WGS) entry which is preliminary data.</text>
</comment>
<dbReference type="InterPro" id="IPR036968">
    <property type="entry name" value="Enolpyruvate_Tfrase_sf"/>
</dbReference>
<evidence type="ECO:0000256" key="11">
    <source>
        <dbReference type="ARBA" id="ARBA00047527"/>
    </source>
</evidence>
<evidence type="ECO:0000256" key="8">
    <source>
        <dbReference type="ARBA" id="ARBA00023306"/>
    </source>
</evidence>
<feature type="modified residue" description="2-(S-cysteinyl)pyruvic acid O-phosphothioketal" evidence="12">
    <location>
        <position position="116"/>
    </location>
</feature>
<dbReference type="GO" id="GO:0051301">
    <property type="term" value="P:cell division"/>
    <property type="evidence" value="ECO:0007669"/>
    <property type="project" value="UniProtKB-KW"/>
</dbReference>
<keyword evidence="5 12" id="KW-0808">Transferase</keyword>
<dbReference type="FunFam" id="3.65.10.10:FF:000001">
    <property type="entry name" value="UDP-N-acetylglucosamine 1-carboxyvinyltransferase"/>
    <property type="match status" value="1"/>
</dbReference>
<dbReference type="GO" id="GO:0008760">
    <property type="term" value="F:UDP-N-acetylglucosamine 1-carboxyvinyltransferase activity"/>
    <property type="evidence" value="ECO:0007669"/>
    <property type="project" value="UniProtKB-UniRule"/>
</dbReference>
<dbReference type="InterPro" id="IPR013792">
    <property type="entry name" value="RNA3'P_cycl/enolpyr_Trfase_a/b"/>
</dbReference>
<evidence type="ECO:0000259" key="13">
    <source>
        <dbReference type="Pfam" id="PF00275"/>
    </source>
</evidence>
<keyword evidence="4 12" id="KW-0132">Cell division</keyword>
<dbReference type="EMBL" id="DSTT01000002">
    <property type="protein sequence ID" value="HFK23411.1"/>
    <property type="molecule type" value="Genomic_DNA"/>
</dbReference>
<feature type="binding site" evidence="12">
    <location>
        <position position="329"/>
    </location>
    <ligand>
        <name>UDP-N-acetyl-alpha-D-glucosamine</name>
        <dbReference type="ChEBI" id="CHEBI:57705"/>
    </ligand>
</feature>
<evidence type="ECO:0000256" key="5">
    <source>
        <dbReference type="ARBA" id="ARBA00022679"/>
    </source>
</evidence>
<keyword evidence="9 12" id="KW-0961">Cell wall biogenesis/degradation</keyword>
<evidence type="ECO:0000256" key="7">
    <source>
        <dbReference type="ARBA" id="ARBA00022984"/>
    </source>
</evidence>
<dbReference type="InterPro" id="IPR050068">
    <property type="entry name" value="MurA_subfamily"/>
</dbReference>
<evidence type="ECO:0000256" key="1">
    <source>
        <dbReference type="ARBA" id="ARBA00004496"/>
    </source>
</evidence>
<evidence type="ECO:0000256" key="10">
    <source>
        <dbReference type="ARBA" id="ARBA00038367"/>
    </source>
</evidence>
<dbReference type="PANTHER" id="PTHR43783">
    <property type="entry name" value="UDP-N-ACETYLGLUCOSAMINE 1-CARBOXYVINYLTRANSFERASE"/>
    <property type="match status" value="1"/>
</dbReference>
<dbReference type="GO" id="GO:0009252">
    <property type="term" value="P:peptidoglycan biosynthetic process"/>
    <property type="evidence" value="ECO:0007669"/>
    <property type="project" value="UniProtKB-UniRule"/>
</dbReference>
<keyword evidence="3 12" id="KW-0963">Cytoplasm</keyword>
<evidence type="ECO:0000256" key="12">
    <source>
        <dbReference type="HAMAP-Rule" id="MF_00111"/>
    </source>
</evidence>
<dbReference type="GO" id="GO:0071555">
    <property type="term" value="P:cell wall organization"/>
    <property type="evidence" value="ECO:0007669"/>
    <property type="project" value="UniProtKB-KW"/>
</dbReference>
<dbReference type="NCBIfam" id="NF006873">
    <property type="entry name" value="PRK09369.1"/>
    <property type="match status" value="1"/>
</dbReference>
<dbReference type="GO" id="GO:0008360">
    <property type="term" value="P:regulation of cell shape"/>
    <property type="evidence" value="ECO:0007669"/>
    <property type="project" value="UniProtKB-KW"/>
</dbReference>
<dbReference type="GO" id="GO:0005737">
    <property type="term" value="C:cytoplasm"/>
    <property type="evidence" value="ECO:0007669"/>
    <property type="project" value="UniProtKB-SubCell"/>
</dbReference>
<feature type="domain" description="Enolpyruvate transferase" evidence="13">
    <location>
        <begin position="7"/>
        <end position="408"/>
    </location>
</feature>
<comment type="pathway">
    <text evidence="2 12">Cell wall biogenesis; peptidoglycan biosynthesis.</text>
</comment>
<evidence type="ECO:0000256" key="4">
    <source>
        <dbReference type="ARBA" id="ARBA00022618"/>
    </source>
</evidence>
<keyword evidence="12" id="KW-0670">Pyruvate</keyword>
<evidence type="ECO:0000256" key="3">
    <source>
        <dbReference type="ARBA" id="ARBA00022490"/>
    </source>
</evidence>
<comment type="similarity">
    <text evidence="10 12">Belongs to the EPSP synthase family. MurA subfamily.</text>
</comment>
<dbReference type="GO" id="GO:0019277">
    <property type="term" value="P:UDP-N-acetylgalactosamine biosynthetic process"/>
    <property type="evidence" value="ECO:0007669"/>
    <property type="project" value="InterPro"/>
</dbReference>
<dbReference type="AlphaFoldDB" id="A0A7C3J5P9"/>
<accession>A0A7C3J5P9</accession>
<dbReference type="Gene3D" id="3.65.10.10">
    <property type="entry name" value="Enolpyruvate transferase domain"/>
    <property type="match status" value="2"/>
</dbReference>
<dbReference type="HAMAP" id="MF_00111">
    <property type="entry name" value="MurA"/>
    <property type="match status" value="1"/>
</dbReference>
<comment type="caution">
    <text evidence="12">Lacks conserved residue(s) required for the propagation of feature annotation.</text>
</comment>
<evidence type="ECO:0000256" key="2">
    <source>
        <dbReference type="ARBA" id="ARBA00004752"/>
    </source>
</evidence>
<keyword evidence="8 12" id="KW-0131">Cell cycle</keyword>
<dbReference type="NCBIfam" id="TIGR01072">
    <property type="entry name" value="murA"/>
    <property type="match status" value="1"/>
</dbReference>
<comment type="catalytic activity">
    <reaction evidence="11 12">
        <text>phosphoenolpyruvate + UDP-N-acetyl-alpha-D-glucosamine = UDP-N-acetyl-3-O-(1-carboxyvinyl)-alpha-D-glucosamine + phosphate</text>
        <dbReference type="Rhea" id="RHEA:18681"/>
        <dbReference type="ChEBI" id="CHEBI:43474"/>
        <dbReference type="ChEBI" id="CHEBI:57705"/>
        <dbReference type="ChEBI" id="CHEBI:58702"/>
        <dbReference type="ChEBI" id="CHEBI:68483"/>
        <dbReference type="EC" id="2.5.1.7"/>
    </reaction>
</comment>
<dbReference type="Pfam" id="PF00275">
    <property type="entry name" value="EPSP_synthase"/>
    <property type="match status" value="1"/>
</dbReference>
<dbReference type="CDD" id="cd01555">
    <property type="entry name" value="UdpNAET"/>
    <property type="match status" value="1"/>
</dbReference>
<dbReference type="InterPro" id="IPR001986">
    <property type="entry name" value="Enolpyruvate_Tfrase_dom"/>
</dbReference>
<comment type="function">
    <text evidence="12">Cell wall formation. Adds enolpyruvyl to UDP-N-acetylglucosamine.</text>
</comment>
<proteinExistence type="inferred from homology"/>
<dbReference type="EC" id="2.5.1.7" evidence="12"/>
<name>A0A7C3J5P9_UNCW3</name>
<evidence type="ECO:0000313" key="14">
    <source>
        <dbReference type="EMBL" id="HFK23411.1"/>
    </source>
</evidence>
<keyword evidence="6 12" id="KW-0133">Cell shape</keyword>
<feature type="active site" description="Proton donor" evidence="12">
    <location>
        <position position="116"/>
    </location>
</feature>
<protein>
    <recommendedName>
        <fullName evidence="12">UDP-N-acetylglucosamine 1-carboxyvinyltransferase</fullName>
        <ecNumber evidence="12">2.5.1.7</ecNumber>
    </recommendedName>
    <alternativeName>
        <fullName evidence="12">Enoylpyruvate transferase</fullName>
    </alternativeName>
    <alternativeName>
        <fullName evidence="12">UDP-N-acetylglucosamine enolpyruvyl transferase</fullName>
        <shortName evidence="12">EPT</shortName>
    </alternativeName>
</protein>
<feature type="binding site" evidence="12">
    <location>
        <position position="92"/>
    </location>
    <ligand>
        <name>UDP-N-acetyl-alpha-D-glucosamine</name>
        <dbReference type="ChEBI" id="CHEBI:57705"/>
    </ligand>
</feature>
<dbReference type="UniPathway" id="UPA00219"/>
<feature type="binding site" evidence="12">
    <location>
        <begin position="121"/>
        <end position="125"/>
    </location>
    <ligand>
        <name>UDP-N-acetyl-alpha-D-glucosamine</name>
        <dbReference type="ChEBI" id="CHEBI:57705"/>
    </ligand>
</feature>
<keyword evidence="7 12" id="KW-0573">Peptidoglycan synthesis</keyword>
<dbReference type="SUPFAM" id="SSF55205">
    <property type="entry name" value="EPT/RTPC-like"/>
    <property type="match status" value="1"/>
</dbReference>
<dbReference type="PANTHER" id="PTHR43783:SF1">
    <property type="entry name" value="UDP-N-ACETYLGLUCOSAMINE 1-CARBOXYVINYLTRANSFERASE"/>
    <property type="match status" value="1"/>
</dbReference>
<dbReference type="InterPro" id="IPR005750">
    <property type="entry name" value="UDP_GlcNAc_COvinyl_MurA"/>
</dbReference>
<evidence type="ECO:0000256" key="6">
    <source>
        <dbReference type="ARBA" id="ARBA00022960"/>
    </source>
</evidence>
<organism evidence="14">
    <name type="scientific">candidate division WOR-3 bacterium</name>
    <dbReference type="NCBI Taxonomy" id="2052148"/>
    <lineage>
        <taxon>Bacteria</taxon>
        <taxon>Bacteria division WOR-3</taxon>
    </lineage>
</organism>
<feature type="binding site" evidence="12">
    <location>
        <begin position="22"/>
        <end position="23"/>
    </location>
    <ligand>
        <name>phosphoenolpyruvate</name>
        <dbReference type="ChEBI" id="CHEBI:58702"/>
    </ligand>
</feature>
<evidence type="ECO:0000256" key="9">
    <source>
        <dbReference type="ARBA" id="ARBA00023316"/>
    </source>
</evidence>
<sequence>MDKFIIKGGVKLSGELNTSGSKNSVLPIMVATLLTIGKSVIKNVPDVDDVKHMIKVLEYIGAKVEFKKNTLLIDVPSKVGYVAPYDFVRKMRASYYVMGSLIGRMGKVDASLPGGCAIGERPIDLHLKGFKELGCDIKLERGYVKARCKKLKGKEIFLEGSKGTSVGATINVMMAAVKAEGKTVIKGAAIEPEVSDVARFLNSMGAKITGIDSPVLTIEGVEKLFPVEYSVIPDRIEAGTLLVSAAITGGELVLKKCNPKHMDAVLNKLKEIGFKLSISEDEIYIKGSKNLKPVNIDVLPYPFFPTDMQAQFVSLLSLVDGISIVSENIFEKRFMHVPELLRMGADITIDTNKAIIKGVKKLLGAPVMASDLRASAALVLAALAAEGESEIKRIYHIDRGYESIEKKLRKLGAKIKRVEE</sequence>
<feature type="binding site" evidence="12">
    <location>
        <position position="307"/>
    </location>
    <ligand>
        <name>UDP-N-acetyl-alpha-D-glucosamine</name>
        <dbReference type="ChEBI" id="CHEBI:57705"/>
    </ligand>
</feature>
<comment type="subcellular location">
    <subcellularLocation>
        <location evidence="1 12">Cytoplasm</location>
    </subcellularLocation>
</comment>